<proteinExistence type="predicted"/>
<gene>
    <name evidence="2" type="ORF">GCM10010260_68710</name>
</gene>
<reference evidence="2" key="2">
    <citation type="submission" date="2020-09" db="EMBL/GenBank/DDBJ databases">
        <authorList>
            <person name="Sun Q."/>
            <person name="Ohkuma M."/>
        </authorList>
    </citation>
    <scope>NUCLEOTIDE SEQUENCE</scope>
    <source>
        <strain evidence="2">JCM 4369</strain>
    </source>
</reference>
<dbReference type="PANTHER" id="PTHR42060">
    <property type="entry name" value="NHL REPEAT-CONTAINING PROTEIN-RELATED"/>
    <property type="match status" value="1"/>
</dbReference>
<feature type="chain" id="PRO_5037942615" description="SMP-30/Gluconolactonase/LRE-like region domain-containing protein" evidence="1">
    <location>
        <begin position="31"/>
        <end position="328"/>
    </location>
</feature>
<dbReference type="PANTHER" id="PTHR42060:SF3">
    <property type="entry name" value="SMP-30_GLUCONOLACTONASE_LRE-LIKE REGION DOMAIN-CONTAINING PROTEIN"/>
    <property type="match status" value="1"/>
</dbReference>
<organism evidence="2 3">
    <name type="scientific">Streptomyces filipinensis</name>
    <dbReference type="NCBI Taxonomy" id="66887"/>
    <lineage>
        <taxon>Bacteria</taxon>
        <taxon>Bacillati</taxon>
        <taxon>Actinomycetota</taxon>
        <taxon>Actinomycetes</taxon>
        <taxon>Kitasatosporales</taxon>
        <taxon>Streptomycetaceae</taxon>
        <taxon>Streptomyces</taxon>
    </lineage>
</organism>
<dbReference type="InterPro" id="IPR011042">
    <property type="entry name" value="6-blade_b-propeller_TolB-like"/>
</dbReference>
<protein>
    <recommendedName>
        <fullName evidence="4">SMP-30/Gluconolactonase/LRE-like region domain-containing protein</fullName>
    </recommendedName>
</protein>
<evidence type="ECO:0000256" key="1">
    <source>
        <dbReference type="SAM" id="SignalP"/>
    </source>
</evidence>
<sequence length="328" mass="33816">MSRLTRLRLATGAATAVAAVVVLTASPAVAGEPTVSQPHIVAHFDLAAGQSPENITVEPDGSADLTFASARQIAHVTPDGHTTIRATLPDEPDANTPNLKAATVFGIARAHDGTLYVDYATGTGKTGIWRIDPDGGAPRQIAQLPATALPNGLALDERHGLLYAADSVQGAVWRVPQAGGTPTVWAKDTALDPVPVTGAGFGANGVKIHGGAVWVSNSDRGTLLRIPVRPNGSAGPVETRATGLDHIDDFTFATPRGDTVLAALIGDDEVAEVHPDGTHDAVLTHADGLSNPTSLAVHDGTVYVDSAAYFTRQDPNLLLARLSCEAGL</sequence>
<dbReference type="Gene3D" id="2.120.10.30">
    <property type="entry name" value="TolB, C-terminal domain"/>
    <property type="match status" value="1"/>
</dbReference>
<dbReference type="InterPro" id="IPR052998">
    <property type="entry name" value="Hetero-Diels-Alderase-like"/>
</dbReference>
<name>A0A918IHU0_9ACTN</name>
<accession>A0A918IHU0</accession>
<feature type="signal peptide" evidence="1">
    <location>
        <begin position="1"/>
        <end position="30"/>
    </location>
</feature>
<evidence type="ECO:0000313" key="3">
    <source>
        <dbReference type="Proteomes" id="UP000618795"/>
    </source>
</evidence>
<dbReference type="SUPFAM" id="SSF63829">
    <property type="entry name" value="Calcium-dependent phosphotriesterase"/>
    <property type="match status" value="1"/>
</dbReference>
<dbReference type="RefSeq" id="WP_191877384.1">
    <property type="nucleotide sequence ID" value="NZ_BMTD01000020.1"/>
</dbReference>
<keyword evidence="3" id="KW-1185">Reference proteome</keyword>
<keyword evidence="1" id="KW-0732">Signal</keyword>
<reference evidence="2" key="1">
    <citation type="journal article" date="2014" name="Int. J. Syst. Evol. Microbiol.">
        <title>Complete genome sequence of Corynebacterium casei LMG S-19264T (=DSM 44701T), isolated from a smear-ripened cheese.</title>
        <authorList>
            <consortium name="US DOE Joint Genome Institute (JGI-PGF)"/>
            <person name="Walter F."/>
            <person name="Albersmeier A."/>
            <person name="Kalinowski J."/>
            <person name="Ruckert C."/>
        </authorList>
    </citation>
    <scope>NUCLEOTIDE SEQUENCE</scope>
    <source>
        <strain evidence="2">JCM 4369</strain>
    </source>
</reference>
<evidence type="ECO:0008006" key="4">
    <source>
        <dbReference type="Google" id="ProtNLM"/>
    </source>
</evidence>
<dbReference type="Proteomes" id="UP000618795">
    <property type="component" value="Unassembled WGS sequence"/>
</dbReference>
<dbReference type="EMBL" id="BMTD01000020">
    <property type="protein sequence ID" value="GGV19123.1"/>
    <property type="molecule type" value="Genomic_DNA"/>
</dbReference>
<dbReference type="AlphaFoldDB" id="A0A918IHU0"/>
<evidence type="ECO:0000313" key="2">
    <source>
        <dbReference type="EMBL" id="GGV19123.1"/>
    </source>
</evidence>
<comment type="caution">
    <text evidence="2">The sequence shown here is derived from an EMBL/GenBank/DDBJ whole genome shotgun (WGS) entry which is preliminary data.</text>
</comment>